<feature type="chain" id="PRO_5017925890" description="DUF1237 domain protein" evidence="1">
    <location>
        <begin position="19"/>
        <end position="505"/>
    </location>
</feature>
<protein>
    <recommendedName>
        <fullName evidence="4">DUF1237 domain protein</fullName>
    </recommendedName>
</protein>
<dbReference type="Gene3D" id="1.50.10.10">
    <property type="match status" value="1"/>
</dbReference>
<sequence>MILIPAAVLLYIFSFASGSSGSGLSKLSSRQENCPDYRTYAARPHPPYTSGQYELPFQRPVAECRLFQSQAVDDMIQEMVGKIADPDLARLFENAYPNTLDTTVRWHVSGGARDAQSFIVTGDINAQWLRDSTNQLSQYQRLVKDDPKLKELMLGAINTQVDYVLTSPYCNAFQPPAKSRLEPTNNGQEDSVHPLYDPTLVFECKYEIDSLANFLSLANQYHAHSSDTSFLTPRFLSAVETVLAVIEQQQTGTFTAIGAPSDMVYTFQRRTNSGTETLNLGGIGNPLASNTSLVRSAFRPSDDATILQFFIPGNAMLAVELKRIATLLKSAGHTTLSTVCQQQGLAIEAAVNKYGIITHPVYGKVYAYEVDGYGSHIIMDDANLPSLLSLPLLGFVDVNDPVYQNTRKMILSQKGNPYFLKGKHGEGVGGPHIGIRNAWPMSLLVQIMTSKDDEEIKGLLKMSVNVDRLSQYTRSWFAWANAVFAQTVFDLAERKPHLILKTGST</sequence>
<reference evidence="2 3" key="1">
    <citation type="journal article" date="2018" name="Nat. Ecol. Evol.">
        <title>Pezizomycetes genomes reveal the molecular basis of ectomycorrhizal truffle lifestyle.</title>
        <authorList>
            <person name="Murat C."/>
            <person name="Payen T."/>
            <person name="Noel B."/>
            <person name="Kuo A."/>
            <person name="Morin E."/>
            <person name="Chen J."/>
            <person name="Kohler A."/>
            <person name="Krizsan K."/>
            <person name="Balestrini R."/>
            <person name="Da Silva C."/>
            <person name="Montanini B."/>
            <person name="Hainaut M."/>
            <person name="Levati E."/>
            <person name="Barry K.W."/>
            <person name="Belfiori B."/>
            <person name="Cichocki N."/>
            <person name="Clum A."/>
            <person name="Dockter R.B."/>
            <person name="Fauchery L."/>
            <person name="Guy J."/>
            <person name="Iotti M."/>
            <person name="Le Tacon F."/>
            <person name="Lindquist E.A."/>
            <person name="Lipzen A."/>
            <person name="Malagnac F."/>
            <person name="Mello A."/>
            <person name="Molinier V."/>
            <person name="Miyauchi S."/>
            <person name="Poulain J."/>
            <person name="Riccioni C."/>
            <person name="Rubini A."/>
            <person name="Sitrit Y."/>
            <person name="Splivallo R."/>
            <person name="Traeger S."/>
            <person name="Wang M."/>
            <person name="Zifcakova L."/>
            <person name="Wipf D."/>
            <person name="Zambonelli A."/>
            <person name="Paolocci F."/>
            <person name="Nowrousian M."/>
            <person name="Ottonello S."/>
            <person name="Baldrian P."/>
            <person name="Spatafora J.W."/>
            <person name="Henrissat B."/>
            <person name="Nagy L.G."/>
            <person name="Aury J.M."/>
            <person name="Wincker P."/>
            <person name="Grigoriev I.V."/>
            <person name="Bonfante P."/>
            <person name="Martin F.M."/>
        </authorList>
    </citation>
    <scope>NUCLEOTIDE SEQUENCE [LARGE SCALE GENOMIC DNA]</scope>
    <source>
        <strain evidence="2 3">ATCC MYA-4762</strain>
    </source>
</reference>
<dbReference type="InterPro" id="IPR008928">
    <property type="entry name" value="6-hairpin_glycosidase_sf"/>
</dbReference>
<dbReference type="GO" id="GO:0003824">
    <property type="term" value="F:catalytic activity"/>
    <property type="evidence" value="ECO:0007669"/>
    <property type="project" value="UniProtKB-ARBA"/>
</dbReference>
<evidence type="ECO:0008006" key="4">
    <source>
        <dbReference type="Google" id="ProtNLM"/>
    </source>
</evidence>
<gene>
    <name evidence="2" type="ORF">L211DRAFT_775595</name>
</gene>
<evidence type="ECO:0000256" key="1">
    <source>
        <dbReference type="SAM" id="SignalP"/>
    </source>
</evidence>
<dbReference type="STRING" id="1051890.A0A3N4M2L2"/>
<dbReference type="PANTHER" id="PTHR31047">
    <property type="entry name" value="MEIOTICALLY UP-REGULATED GENE 157 PROTEIN"/>
    <property type="match status" value="1"/>
</dbReference>
<evidence type="ECO:0000313" key="2">
    <source>
        <dbReference type="EMBL" id="RPB29406.1"/>
    </source>
</evidence>
<dbReference type="Proteomes" id="UP000267821">
    <property type="component" value="Unassembled WGS sequence"/>
</dbReference>
<proteinExistence type="predicted"/>
<dbReference type="PANTHER" id="PTHR31047:SF0">
    <property type="entry name" value="MEIOTICALLY UP-REGULATED GENE 157 PROTEIN"/>
    <property type="match status" value="1"/>
</dbReference>
<dbReference type="GO" id="GO:0005975">
    <property type="term" value="P:carbohydrate metabolic process"/>
    <property type="evidence" value="ECO:0007669"/>
    <property type="project" value="InterPro"/>
</dbReference>
<keyword evidence="1" id="KW-0732">Signal</keyword>
<feature type="signal peptide" evidence="1">
    <location>
        <begin position="1"/>
        <end position="18"/>
    </location>
</feature>
<organism evidence="2 3">
    <name type="scientific">Terfezia boudieri ATCC MYA-4762</name>
    <dbReference type="NCBI Taxonomy" id="1051890"/>
    <lineage>
        <taxon>Eukaryota</taxon>
        <taxon>Fungi</taxon>
        <taxon>Dikarya</taxon>
        <taxon>Ascomycota</taxon>
        <taxon>Pezizomycotina</taxon>
        <taxon>Pezizomycetes</taxon>
        <taxon>Pezizales</taxon>
        <taxon>Pezizaceae</taxon>
        <taxon>Terfezia</taxon>
    </lineage>
</organism>
<dbReference type="SMART" id="SM01149">
    <property type="entry name" value="DUF1237"/>
    <property type="match status" value="1"/>
</dbReference>
<dbReference type="InParanoid" id="A0A3N4M2L2"/>
<dbReference type="Pfam" id="PF06824">
    <property type="entry name" value="Glyco_hydro_125"/>
    <property type="match status" value="1"/>
</dbReference>
<dbReference type="AlphaFoldDB" id="A0A3N4M2L2"/>
<dbReference type="EMBL" id="ML121527">
    <property type="protein sequence ID" value="RPB29406.1"/>
    <property type="molecule type" value="Genomic_DNA"/>
</dbReference>
<dbReference type="PIRSF" id="PIRSF028846">
    <property type="entry name" value="UCP028846"/>
    <property type="match status" value="1"/>
</dbReference>
<evidence type="ECO:0000313" key="3">
    <source>
        <dbReference type="Proteomes" id="UP000267821"/>
    </source>
</evidence>
<dbReference type="InterPro" id="IPR012341">
    <property type="entry name" value="6hp_glycosidase-like_sf"/>
</dbReference>
<dbReference type="OrthoDB" id="7771656at2759"/>
<dbReference type="InterPro" id="IPR008313">
    <property type="entry name" value="GH125"/>
</dbReference>
<dbReference type="SUPFAM" id="SSF48208">
    <property type="entry name" value="Six-hairpin glycosidases"/>
    <property type="match status" value="1"/>
</dbReference>
<keyword evidence="3" id="KW-1185">Reference proteome</keyword>
<accession>A0A3N4M2L2</accession>
<name>A0A3N4M2L2_9PEZI</name>